<dbReference type="GO" id="GO:0016020">
    <property type="term" value="C:membrane"/>
    <property type="evidence" value="ECO:0007669"/>
    <property type="project" value="UniProtKB-SubCell"/>
</dbReference>
<dbReference type="InterPro" id="IPR002657">
    <property type="entry name" value="BilAc:Na_symport/Acr3"/>
</dbReference>
<comment type="subcellular location">
    <subcellularLocation>
        <location evidence="1">Membrane</location>
        <topology evidence="1">Multi-pass membrane protein</topology>
    </subcellularLocation>
</comment>
<dbReference type="PANTHER" id="PTHR10361:SF28">
    <property type="entry name" value="P3 PROTEIN-RELATED"/>
    <property type="match status" value="1"/>
</dbReference>
<evidence type="ECO:0000256" key="5">
    <source>
        <dbReference type="SAM" id="Phobius"/>
    </source>
</evidence>
<dbReference type="RefSeq" id="WP_160838767.1">
    <property type="nucleotide sequence ID" value="NZ_WMET01000004.1"/>
</dbReference>
<keyword evidence="3 5" id="KW-1133">Transmembrane helix</keyword>
<feature type="transmembrane region" description="Helical" evidence="5">
    <location>
        <begin position="225"/>
        <end position="247"/>
    </location>
</feature>
<feature type="transmembrane region" description="Helical" evidence="5">
    <location>
        <begin position="268"/>
        <end position="294"/>
    </location>
</feature>
<keyword evidence="2 5" id="KW-0812">Transmembrane</keyword>
<evidence type="ECO:0000256" key="4">
    <source>
        <dbReference type="ARBA" id="ARBA00023136"/>
    </source>
</evidence>
<feature type="transmembrane region" description="Helical" evidence="5">
    <location>
        <begin position="68"/>
        <end position="91"/>
    </location>
</feature>
<evidence type="ECO:0000256" key="1">
    <source>
        <dbReference type="ARBA" id="ARBA00004141"/>
    </source>
</evidence>
<gene>
    <name evidence="6" type="ORF">GLW04_15150</name>
</gene>
<keyword evidence="4 5" id="KW-0472">Membrane</keyword>
<feature type="transmembrane region" description="Helical" evidence="5">
    <location>
        <begin position="97"/>
        <end position="117"/>
    </location>
</feature>
<organism evidence="6 7">
    <name type="scientific">Halobacillus litoralis</name>
    <dbReference type="NCBI Taxonomy" id="45668"/>
    <lineage>
        <taxon>Bacteria</taxon>
        <taxon>Bacillati</taxon>
        <taxon>Bacillota</taxon>
        <taxon>Bacilli</taxon>
        <taxon>Bacillales</taxon>
        <taxon>Bacillaceae</taxon>
        <taxon>Halobacillus</taxon>
    </lineage>
</organism>
<name>A0A845E4S6_9BACI</name>
<feature type="transmembrane region" description="Helical" evidence="5">
    <location>
        <begin position="158"/>
        <end position="180"/>
    </location>
</feature>
<sequence length="317" mass="34386">MIQRLNRLLQKLMPCITPAAVVFGVIFARWLEPLVFLVPWIFAVMTFAGSLGSNFTDLRKVLRHPLGLIICLLVLHILMPVIALGTGTVFFSGDVNTTIGLVLSFVIPTGITSLIWVSIYKGNVVLTLSIILVDTMLAPFIVPIVMKLLVGNAVEMDALAIMMGLLWMIVIPSIAGMCVNQWGKREWTERLERSLAPTTKLGIASVVMINSSAVAPYLREMNGKLAATALTVFLLAVLAYTLGFWSAKLAKLENESVLSLTFNSGMRNISGGAVIAITYFPAAAAVPVIVGMLFQQVLASFAGKFFEKRAVRVKEAG</sequence>
<dbReference type="Pfam" id="PF01758">
    <property type="entry name" value="SBF"/>
    <property type="match status" value="1"/>
</dbReference>
<dbReference type="AlphaFoldDB" id="A0A845E4S6"/>
<proteinExistence type="predicted"/>
<evidence type="ECO:0000256" key="2">
    <source>
        <dbReference type="ARBA" id="ARBA00022692"/>
    </source>
</evidence>
<dbReference type="InterPro" id="IPR004710">
    <property type="entry name" value="Bilac:Na_transpt"/>
</dbReference>
<feature type="transmembrane region" description="Helical" evidence="5">
    <location>
        <begin position="124"/>
        <end position="146"/>
    </location>
</feature>
<feature type="transmembrane region" description="Helical" evidence="5">
    <location>
        <begin position="12"/>
        <end position="31"/>
    </location>
</feature>
<feature type="transmembrane region" description="Helical" evidence="5">
    <location>
        <begin position="37"/>
        <end position="56"/>
    </location>
</feature>
<dbReference type="InterPro" id="IPR038770">
    <property type="entry name" value="Na+/solute_symporter_sf"/>
</dbReference>
<dbReference type="Gene3D" id="1.20.1530.20">
    <property type="match status" value="1"/>
</dbReference>
<evidence type="ECO:0000256" key="3">
    <source>
        <dbReference type="ARBA" id="ARBA00022989"/>
    </source>
</evidence>
<evidence type="ECO:0000313" key="7">
    <source>
        <dbReference type="Proteomes" id="UP000460949"/>
    </source>
</evidence>
<reference evidence="6 7" key="1">
    <citation type="submission" date="2019-11" db="EMBL/GenBank/DDBJ databases">
        <title>Genome sequences of 17 halophilic strains isolated from different environments.</title>
        <authorList>
            <person name="Furrow R.E."/>
        </authorList>
    </citation>
    <scope>NUCLEOTIDE SEQUENCE [LARGE SCALE GENOMIC DNA]</scope>
    <source>
        <strain evidence="6 7">22511_23_Filter</strain>
    </source>
</reference>
<dbReference type="PANTHER" id="PTHR10361">
    <property type="entry name" value="SODIUM-BILE ACID COTRANSPORTER"/>
    <property type="match status" value="1"/>
</dbReference>
<dbReference type="EMBL" id="WMET01000004">
    <property type="protein sequence ID" value="MYL21237.1"/>
    <property type="molecule type" value="Genomic_DNA"/>
</dbReference>
<comment type="caution">
    <text evidence="6">The sequence shown here is derived from an EMBL/GenBank/DDBJ whole genome shotgun (WGS) entry which is preliminary data.</text>
</comment>
<evidence type="ECO:0000313" key="6">
    <source>
        <dbReference type="EMBL" id="MYL21237.1"/>
    </source>
</evidence>
<protein>
    <submittedName>
        <fullName evidence="6">Bile acid:sodium symporter family protein</fullName>
    </submittedName>
</protein>
<accession>A0A845E4S6</accession>
<dbReference type="Proteomes" id="UP000460949">
    <property type="component" value="Unassembled WGS sequence"/>
</dbReference>